<dbReference type="GO" id="GO:0030915">
    <property type="term" value="C:Smc5-Smc6 complex"/>
    <property type="evidence" value="ECO:0007669"/>
    <property type="project" value="TreeGrafter"/>
</dbReference>
<comment type="caution">
    <text evidence="3">The sequence shown here is derived from an EMBL/GenBank/DDBJ whole genome shotgun (WGS) entry which is preliminary data.</text>
</comment>
<sequence length="459" mass="54403">MKNRRLEHLRNRYKDTYNAVMWLRDNQHLFQAPVHEPILLQVEMKDVKDAKFIESLISQNDLRAFVCSNREDLKLFLAEVRDKQRLKVNAVAPPDEPLESFKPSRSMKDLGRWGFYCYLKDLFTAHDDVMRYLCHNNRIHDIPLGNDWTTKNADKVIDESGVTNFYTSTSKYSVRRSLYGNRERSTAVNHIRDARLFNIAVDAEKKKQLELEQHDISQQIQQKNEEYKTLGEREKNLLKEQETLRNEKKELSSQTQRRRNLENQLEAKQKNLETMQKATPDLEGKSEKIRQQIVGINQQRAQLAVDYKDSVRECTKVAKERITQSLQQVQTTIEKSKVEEMFRESSQQLTILEAEYLRINNTLETHKKLAKDLKKVAHEKTGIPDGADIPDELKEAFKLYPDTLEEIDEMIHDEKARIECQYQSNPQVVKEYERRKKKLVNLMDRLKDRRKIWRKNKEK</sequence>
<protein>
    <submittedName>
        <fullName evidence="3">Structural maintenance of chromosomes protein 5</fullName>
    </submittedName>
</protein>
<proteinExistence type="predicted"/>
<evidence type="ECO:0000313" key="4">
    <source>
        <dbReference type="Proteomes" id="UP001163046"/>
    </source>
</evidence>
<evidence type="ECO:0000256" key="2">
    <source>
        <dbReference type="SAM" id="Coils"/>
    </source>
</evidence>
<dbReference type="AlphaFoldDB" id="A0A9W9ZWT5"/>
<dbReference type="EMBL" id="MU825460">
    <property type="protein sequence ID" value="KAJ7388594.1"/>
    <property type="molecule type" value="Genomic_DNA"/>
</dbReference>
<feature type="coiled-coil region" evidence="2">
    <location>
        <begin position="206"/>
        <end position="278"/>
    </location>
</feature>
<evidence type="ECO:0000313" key="3">
    <source>
        <dbReference type="EMBL" id="KAJ7388594.1"/>
    </source>
</evidence>
<keyword evidence="4" id="KW-1185">Reference proteome</keyword>
<name>A0A9W9ZWT5_9CNID</name>
<organism evidence="3 4">
    <name type="scientific">Desmophyllum pertusum</name>
    <dbReference type="NCBI Taxonomy" id="174260"/>
    <lineage>
        <taxon>Eukaryota</taxon>
        <taxon>Metazoa</taxon>
        <taxon>Cnidaria</taxon>
        <taxon>Anthozoa</taxon>
        <taxon>Hexacorallia</taxon>
        <taxon>Scleractinia</taxon>
        <taxon>Caryophylliina</taxon>
        <taxon>Caryophylliidae</taxon>
        <taxon>Desmophyllum</taxon>
    </lineage>
</organism>
<gene>
    <name evidence="3" type="primary">SMC5_1</name>
    <name evidence="3" type="ORF">OS493_036822</name>
</gene>
<dbReference type="Proteomes" id="UP001163046">
    <property type="component" value="Unassembled WGS sequence"/>
</dbReference>
<dbReference type="GO" id="GO:0000724">
    <property type="term" value="P:double-strand break repair via homologous recombination"/>
    <property type="evidence" value="ECO:0007669"/>
    <property type="project" value="TreeGrafter"/>
</dbReference>
<dbReference type="OrthoDB" id="10254973at2759"/>
<reference evidence="3" key="1">
    <citation type="submission" date="2023-01" db="EMBL/GenBank/DDBJ databases">
        <title>Genome assembly of the deep-sea coral Lophelia pertusa.</title>
        <authorList>
            <person name="Herrera S."/>
            <person name="Cordes E."/>
        </authorList>
    </citation>
    <scope>NUCLEOTIDE SEQUENCE</scope>
    <source>
        <strain evidence="3">USNM1676648</strain>
        <tissue evidence="3">Polyp</tissue>
    </source>
</reference>
<accession>A0A9W9ZWT5</accession>
<dbReference type="GO" id="GO:0005634">
    <property type="term" value="C:nucleus"/>
    <property type="evidence" value="ECO:0007669"/>
    <property type="project" value="TreeGrafter"/>
</dbReference>
<keyword evidence="1 2" id="KW-0175">Coiled coil</keyword>
<feature type="coiled-coil region" evidence="2">
    <location>
        <begin position="429"/>
        <end position="456"/>
    </location>
</feature>
<dbReference type="PANTHER" id="PTHR45916:SF1">
    <property type="entry name" value="STRUCTURAL MAINTENANCE OF CHROMOSOMES PROTEIN 5"/>
    <property type="match status" value="1"/>
</dbReference>
<dbReference type="GO" id="GO:0003697">
    <property type="term" value="F:single-stranded DNA binding"/>
    <property type="evidence" value="ECO:0007669"/>
    <property type="project" value="TreeGrafter"/>
</dbReference>
<dbReference type="PANTHER" id="PTHR45916">
    <property type="entry name" value="STRUCTURAL MAINTENANCE OF CHROMOSOMES PROTEIN 5"/>
    <property type="match status" value="1"/>
</dbReference>
<evidence type="ECO:0000256" key="1">
    <source>
        <dbReference type="ARBA" id="ARBA00023054"/>
    </source>
</evidence>